<dbReference type="Gene3D" id="2.40.10.10">
    <property type="entry name" value="Trypsin-like serine proteases"/>
    <property type="match status" value="1"/>
</dbReference>
<feature type="region of interest" description="Disordered" evidence="2">
    <location>
        <begin position="75"/>
        <end position="117"/>
    </location>
</feature>
<name>A0AAD9D4F6_9STRA</name>
<dbReference type="InterPro" id="IPR033116">
    <property type="entry name" value="TRYPSIN_SER"/>
</dbReference>
<dbReference type="PROSITE" id="PS00135">
    <property type="entry name" value="TRYPSIN_SER"/>
    <property type="match status" value="1"/>
</dbReference>
<protein>
    <recommendedName>
        <fullName evidence="3">Peptidase S1 domain-containing protein</fullName>
    </recommendedName>
</protein>
<evidence type="ECO:0000256" key="1">
    <source>
        <dbReference type="ARBA" id="ARBA00023026"/>
    </source>
</evidence>
<dbReference type="Proteomes" id="UP001224775">
    <property type="component" value="Unassembled WGS sequence"/>
</dbReference>
<organism evidence="4 5">
    <name type="scientific">Skeletonema marinoi</name>
    <dbReference type="NCBI Taxonomy" id="267567"/>
    <lineage>
        <taxon>Eukaryota</taxon>
        <taxon>Sar</taxon>
        <taxon>Stramenopiles</taxon>
        <taxon>Ochrophyta</taxon>
        <taxon>Bacillariophyta</taxon>
        <taxon>Coscinodiscophyceae</taxon>
        <taxon>Thalassiosirophycidae</taxon>
        <taxon>Thalassiosirales</taxon>
        <taxon>Skeletonemataceae</taxon>
        <taxon>Skeletonema</taxon>
        <taxon>Skeletonema marinoi-dohrnii complex</taxon>
    </lineage>
</organism>
<dbReference type="SUPFAM" id="SSF50494">
    <property type="entry name" value="Trypsin-like serine proteases"/>
    <property type="match status" value="1"/>
</dbReference>
<evidence type="ECO:0000259" key="3">
    <source>
        <dbReference type="PROSITE" id="PS50240"/>
    </source>
</evidence>
<dbReference type="GO" id="GO:0004252">
    <property type="term" value="F:serine-type endopeptidase activity"/>
    <property type="evidence" value="ECO:0007669"/>
    <property type="project" value="InterPro"/>
</dbReference>
<dbReference type="GO" id="GO:0006508">
    <property type="term" value="P:proteolysis"/>
    <property type="evidence" value="ECO:0007669"/>
    <property type="project" value="InterPro"/>
</dbReference>
<dbReference type="Pfam" id="PF00089">
    <property type="entry name" value="Trypsin"/>
    <property type="match status" value="1"/>
</dbReference>
<dbReference type="InterPro" id="IPR009003">
    <property type="entry name" value="Peptidase_S1_PA"/>
</dbReference>
<dbReference type="InterPro" id="IPR043504">
    <property type="entry name" value="Peptidase_S1_PA_chymotrypsin"/>
</dbReference>
<keyword evidence="1" id="KW-0843">Virulence</keyword>
<proteinExistence type="predicted"/>
<dbReference type="EMBL" id="JATAAI010000061">
    <property type="protein sequence ID" value="KAK1732673.1"/>
    <property type="molecule type" value="Genomic_DNA"/>
</dbReference>
<comment type="caution">
    <text evidence="4">The sequence shown here is derived from an EMBL/GenBank/DDBJ whole genome shotgun (WGS) entry which is preliminary data.</text>
</comment>
<dbReference type="PANTHER" id="PTHR24260">
    <property type="match status" value="1"/>
</dbReference>
<evidence type="ECO:0000256" key="2">
    <source>
        <dbReference type="SAM" id="MobiDB-lite"/>
    </source>
</evidence>
<dbReference type="InterPro" id="IPR051333">
    <property type="entry name" value="CLIP_Serine_Protease"/>
</dbReference>
<evidence type="ECO:0000313" key="5">
    <source>
        <dbReference type="Proteomes" id="UP001224775"/>
    </source>
</evidence>
<feature type="compositionally biased region" description="Low complexity" evidence="2">
    <location>
        <begin position="75"/>
        <end position="103"/>
    </location>
</feature>
<gene>
    <name evidence="4" type="ORF">QTG54_016650</name>
</gene>
<keyword evidence="5" id="KW-1185">Reference proteome</keyword>
<feature type="domain" description="Peptidase S1" evidence="3">
    <location>
        <begin position="1"/>
        <end position="67"/>
    </location>
</feature>
<dbReference type="InterPro" id="IPR001254">
    <property type="entry name" value="Trypsin_dom"/>
</dbReference>
<dbReference type="PROSITE" id="PS50240">
    <property type="entry name" value="TRYPSIN_DOM"/>
    <property type="match status" value="1"/>
</dbReference>
<dbReference type="AlphaFoldDB" id="A0AAD9D4F6"/>
<reference evidence="4" key="1">
    <citation type="submission" date="2023-06" db="EMBL/GenBank/DDBJ databases">
        <title>Survivors Of The Sea: Transcriptome response of Skeletonema marinoi to long-term dormancy.</title>
        <authorList>
            <person name="Pinder M.I.M."/>
            <person name="Kourtchenko O."/>
            <person name="Robertson E.K."/>
            <person name="Larsson T."/>
            <person name="Maumus F."/>
            <person name="Osuna-Cruz C.M."/>
            <person name="Vancaester E."/>
            <person name="Stenow R."/>
            <person name="Vandepoele K."/>
            <person name="Ploug H."/>
            <person name="Bruchert V."/>
            <person name="Godhe A."/>
            <person name="Topel M."/>
        </authorList>
    </citation>
    <scope>NUCLEOTIDE SEQUENCE</scope>
    <source>
        <strain evidence="4">R05AC</strain>
    </source>
</reference>
<accession>A0AAD9D4F6</accession>
<dbReference type="PANTHER" id="PTHR24260:SF136">
    <property type="entry name" value="GH08193P-RELATED"/>
    <property type="match status" value="1"/>
</dbReference>
<sequence length="117" mass="12088">MMCAYKEGTGTCEGDSGGPLATLATEPPLQVGIVSFGYSGDCEEDAFALTLYTRVSHYNDWITSTVCEAAGELCSSSKSGKSSKSGSGNSSKSSKSQVPSSVSAEEDVAVVHDEMDV</sequence>
<evidence type="ECO:0000313" key="4">
    <source>
        <dbReference type="EMBL" id="KAK1732673.1"/>
    </source>
</evidence>